<evidence type="ECO:0000256" key="1">
    <source>
        <dbReference type="SAM" id="SignalP"/>
    </source>
</evidence>
<gene>
    <name evidence="2" type="ORF">PODLI_1B034132</name>
</gene>
<organism evidence="2 3">
    <name type="scientific">Podarcis lilfordi</name>
    <name type="common">Lilford's wall lizard</name>
    <dbReference type="NCBI Taxonomy" id="74358"/>
    <lineage>
        <taxon>Eukaryota</taxon>
        <taxon>Metazoa</taxon>
        <taxon>Chordata</taxon>
        <taxon>Craniata</taxon>
        <taxon>Vertebrata</taxon>
        <taxon>Euteleostomi</taxon>
        <taxon>Lepidosauria</taxon>
        <taxon>Squamata</taxon>
        <taxon>Bifurcata</taxon>
        <taxon>Unidentata</taxon>
        <taxon>Episquamata</taxon>
        <taxon>Laterata</taxon>
        <taxon>Lacertibaenia</taxon>
        <taxon>Lacertidae</taxon>
        <taxon>Podarcis</taxon>
    </lineage>
</organism>
<dbReference type="EMBL" id="OX395132">
    <property type="protein sequence ID" value="CAI5779345.1"/>
    <property type="molecule type" value="Genomic_DNA"/>
</dbReference>
<proteinExistence type="predicted"/>
<dbReference type="InterPro" id="IPR001181">
    <property type="entry name" value="IL-7"/>
</dbReference>
<dbReference type="AlphaFoldDB" id="A0AA35KJG9"/>
<accession>A0AA35KJG9</accession>
<dbReference type="Proteomes" id="UP001178461">
    <property type="component" value="Chromosome 7"/>
</dbReference>
<protein>
    <submittedName>
        <fullName evidence="2">Interleukin-7 isoform X1</fullName>
    </submittedName>
</protein>
<feature type="chain" id="PRO_5041313343" evidence="1">
    <location>
        <begin position="26"/>
        <end position="174"/>
    </location>
</feature>
<keyword evidence="3" id="KW-1185">Reference proteome</keyword>
<dbReference type="PANTHER" id="PTHR48492:SF1">
    <property type="entry name" value="INTERLEUKIN-7"/>
    <property type="match status" value="1"/>
</dbReference>
<dbReference type="GO" id="GO:0008083">
    <property type="term" value="F:growth factor activity"/>
    <property type="evidence" value="ECO:0007669"/>
    <property type="project" value="InterPro"/>
</dbReference>
<sequence length="174" mass="20187">MFNAFLRYIFGILPLFLALVPAGSSASMNAFLKKYEMFLSFNIRVLEEEIEQHAGCNRSNTNRVFCNTMEVNTTGLEVFCNSALKRDIRDVACHLQKMTKRCNFTESVEKNMNEVSGMTLAMLKDCNNNTGIKRQRGNPCPNVRYIKRLCRECLIKDITFQFKLCWDQLMSHWT</sequence>
<dbReference type="PRINTS" id="PR00435">
    <property type="entry name" value="INTERLEUKIN7"/>
</dbReference>
<dbReference type="PANTHER" id="PTHR48492">
    <property type="entry name" value="INTERLEUKIN-7"/>
    <property type="match status" value="1"/>
</dbReference>
<name>A0AA35KJG9_9SAUR</name>
<evidence type="ECO:0000313" key="2">
    <source>
        <dbReference type="EMBL" id="CAI5779345.1"/>
    </source>
</evidence>
<feature type="signal peptide" evidence="1">
    <location>
        <begin position="1"/>
        <end position="25"/>
    </location>
</feature>
<dbReference type="GO" id="GO:0005139">
    <property type="term" value="F:interleukin-7 receptor binding"/>
    <property type="evidence" value="ECO:0007669"/>
    <property type="project" value="InterPro"/>
</dbReference>
<keyword evidence="1" id="KW-0732">Signal</keyword>
<reference evidence="2" key="1">
    <citation type="submission" date="2022-12" db="EMBL/GenBank/DDBJ databases">
        <authorList>
            <person name="Alioto T."/>
            <person name="Alioto T."/>
            <person name="Gomez Garrido J."/>
        </authorList>
    </citation>
    <scope>NUCLEOTIDE SEQUENCE</scope>
</reference>
<dbReference type="GO" id="GO:0006955">
    <property type="term" value="P:immune response"/>
    <property type="evidence" value="ECO:0007669"/>
    <property type="project" value="InterPro"/>
</dbReference>
<evidence type="ECO:0000313" key="3">
    <source>
        <dbReference type="Proteomes" id="UP001178461"/>
    </source>
</evidence>
<dbReference type="GO" id="GO:0005576">
    <property type="term" value="C:extracellular region"/>
    <property type="evidence" value="ECO:0007669"/>
    <property type="project" value="InterPro"/>
</dbReference>